<accession>A0A1W2AXF0</accession>
<organism evidence="1 2">
    <name type="scientific">Pedobacter africanus</name>
    <dbReference type="NCBI Taxonomy" id="151894"/>
    <lineage>
        <taxon>Bacteria</taxon>
        <taxon>Pseudomonadati</taxon>
        <taxon>Bacteroidota</taxon>
        <taxon>Sphingobacteriia</taxon>
        <taxon>Sphingobacteriales</taxon>
        <taxon>Sphingobacteriaceae</taxon>
        <taxon>Pedobacter</taxon>
    </lineage>
</organism>
<dbReference type="SUPFAM" id="SSF50969">
    <property type="entry name" value="YVTN repeat-like/Quinoprotein amine dehydrogenase"/>
    <property type="match status" value="1"/>
</dbReference>
<protein>
    <submittedName>
        <fullName evidence="1">Uncharacterized protein</fullName>
    </submittedName>
</protein>
<sequence length="448" mass="49720">MLKSCSVCRAKTAYDTNLIMSNTLTAKQYYSGFELAHDTYNAISAASDGRIYYVLSSESYDTGGKIYVYDPKTDATALLADLTEVCGEKDSKAIPQGKSHVRFYESNGKLYFVTHVGVYDMVNDMETLHKVPPAGYQLYPGGHIVSYELASGKFEDLAIAPEGEGLLTMAIDKDRGHIYALTWPLGYLVHYDMNTRKLSNIGLTCGRGEGGAVGQDYRVICRSMFVDPASGTLYLSTAEGDILTYQPGDANFGKLDEVDLRLDYFGSYDATLPGSMGYNWRKIFWYEPHQVAYGVHGNSGYLFKFDPRKQQIEIVDRIASLPSQKSGMFDQFSYGYLGFQPGPDGKTIYYLTGGPIYVNGRRLKGKDAIAKGAAKGLENLHLVTYDLSNGKYTDHGAIFYADGSRPTYVNSITMDNDGNVYTLARFMHNGHEIQDLVKIDNPFKHTNS</sequence>
<name>A0A1W2AXF0_9SPHI</name>
<keyword evidence="2" id="KW-1185">Reference proteome</keyword>
<dbReference type="STRING" id="151894.SAMN04488524_1732"/>
<proteinExistence type="predicted"/>
<evidence type="ECO:0000313" key="1">
    <source>
        <dbReference type="EMBL" id="SMC65294.1"/>
    </source>
</evidence>
<dbReference type="EMBL" id="FWXT01000001">
    <property type="protein sequence ID" value="SMC65294.1"/>
    <property type="molecule type" value="Genomic_DNA"/>
</dbReference>
<evidence type="ECO:0000313" key="2">
    <source>
        <dbReference type="Proteomes" id="UP000192756"/>
    </source>
</evidence>
<dbReference type="AlphaFoldDB" id="A0A1W2AXF0"/>
<reference evidence="2" key="1">
    <citation type="submission" date="2017-04" db="EMBL/GenBank/DDBJ databases">
        <authorList>
            <person name="Varghese N."/>
            <person name="Submissions S."/>
        </authorList>
    </citation>
    <scope>NUCLEOTIDE SEQUENCE [LARGE SCALE GENOMIC DNA]</scope>
    <source>
        <strain evidence="2">DSM 12126</strain>
    </source>
</reference>
<dbReference type="InterPro" id="IPR011044">
    <property type="entry name" value="Quino_amine_DH_bsu"/>
</dbReference>
<gene>
    <name evidence="1" type="ORF">SAMN04488524_1732</name>
</gene>
<dbReference type="Proteomes" id="UP000192756">
    <property type="component" value="Unassembled WGS sequence"/>
</dbReference>